<evidence type="ECO:0000256" key="7">
    <source>
        <dbReference type="SAM" id="SignalP"/>
    </source>
</evidence>
<comment type="catalytic activity">
    <reaction evidence="1">
        <text>Hydrolysis of (1-&gt;4)-beta-linkages between N-acetylmuramic acid and N-acetyl-D-glucosamine residues in a peptidoglycan and between N-acetyl-D-glucosamine residues in chitodextrins.</text>
        <dbReference type="EC" id="3.2.1.17"/>
    </reaction>
</comment>
<keyword evidence="3" id="KW-0081">Bacteriolytic enzyme</keyword>
<dbReference type="PANTHER" id="PTHR11407">
    <property type="entry name" value="LYSOZYME C"/>
    <property type="match status" value="1"/>
</dbReference>
<dbReference type="SMART" id="SM00263">
    <property type="entry name" value="LYZ1"/>
    <property type="match status" value="1"/>
</dbReference>
<evidence type="ECO:0000256" key="4">
    <source>
        <dbReference type="ARBA" id="ARBA00023157"/>
    </source>
</evidence>
<protein>
    <recommendedName>
        <fullName evidence="2">lysozyme</fullName>
        <ecNumber evidence="2">3.2.1.17</ecNumber>
    </recommendedName>
</protein>
<dbReference type="AlphaFoldDB" id="A0A8I6RR00"/>
<evidence type="ECO:0000256" key="2">
    <source>
        <dbReference type="ARBA" id="ARBA00012732"/>
    </source>
</evidence>
<evidence type="ECO:0000313" key="9">
    <source>
        <dbReference type="EnsemblMetazoa" id="XP_014249536.1"/>
    </source>
</evidence>
<dbReference type="GO" id="GO:0031640">
    <property type="term" value="P:killing of cells of another organism"/>
    <property type="evidence" value="ECO:0007669"/>
    <property type="project" value="UniProtKB-KW"/>
</dbReference>
<dbReference type="Proteomes" id="UP000494040">
    <property type="component" value="Unassembled WGS sequence"/>
</dbReference>
<dbReference type="EC" id="3.2.1.17" evidence="2"/>
<dbReference type="GeneID" id="106666694"/>
<dbReference type="GO" id="GO:0042742">
    <property type="term" value="P:defense response to bacterium"/>
    <property type="evidence" value="ECO:0007669"/>
    <property type="project" value="UniProtKB-KW"/>
</dbReference>
<evidence type="ECO:0000256" key="3">
    <source>
        <dbReference type="ARBA" id="ARBA00022638"/>
    </source>
</evidence>
<keyword evidence="7" id="KW-0732">Signal</keyword>
<dbReference type="InterPro" id="IPR023346">
    <property type="entry name" value="Lysozyme-like_dom_sf"/>
</dbReference>
<dbReference type="Gene3D" id="1.10.530.10">
    <property type="match status" value="1"/>
</dbReference>
<feature type="signal peptide" evidence="7">
    <location>
        <begin position="1"/>
        <end position="21"/>
    </location>
</feature>
<dbReference type="PANTHER" id="PTHR11407:SF63">
    <property type="entry name" value="LYSOZYME C"/>
    <property type="match status" value="1"/>
</dbReference>
<dbReference type="KEGG" id="clec:106666694"/>
<name>A0A8I6RR00_CIMLE</name>
<dbReference type="SUPFAM" id="SSF53955">
    <property type="entry name" value="Lysozyme-like"/>
    <property type="match status" value="1"/>
</dbReference>
<keyword evidence="5" id="KW-0326">Glycosidase</keyword>
<dbReference type="PROSITE" id="PS51348">
    <property type="entry name" value="GLYCOSYL_HYDROL_F22_2"/>
    <property type="match status" value="1"/>
</dbReference>
<accession>A0A8I6RR00</accession>
<dbReference type="InterPro" id="IPR019799">
    <property type="entry name" value="Glyco_hydro_22_CS"/>
</dbReference>
<evidence type="ECO:0000256" key="1">
    <source>
        <dbReference type="ARBA" id="ARBA00000632"/>
    </source>
</evidence>
<dbReference type="OMA" id="DELMCIN"/>
<dbReference type="InterPro" id="IPR001916">
    <property type="entry name" value="Glyco_hydro_22"/>
</dbReference>
<sequence>MMKFIIVCNLIAAISIVATEGKTFAKCDLAKELLKKNFSKEDMPKWLCLVDKLSGYSTSKEESTAIGTKTIGLFQFSEETDCGTKTARGRCNAKCDALKTDDITTAARCALQMNTDRQFNFWPIWKNSTCRTNTQNYVCSL</sequence>
<evidence type="ECO:0000256" key="6">
    <source>
        <dbReference type="RuleBase" id="RU004440"/>
    </source>
</evidence>
<dbReference type="EnsemblMetazoa" id="XM_014394050.2">
    <property type="protein sequence ID" value="XP_014249536.1"/>
    <property type="gene ID" value="LOC106666694"/>
</dbReference>
<dbReference type="GO" id="GO:0003796">
    <property type="term" value="F:lysozyme activity"/>
    <property type="evidence" value="ECO:0007669"/>
    <property type="project" value="UniProtKB-EC"/>
</dbReference>
<dbReference type="PRINTS" id="PR00135">
    <property type="entry name" value="LYZLACT"/>
</dbReference>
<reference evidence="9" key="1">
    <citation type="submission" date="2022-01" db="UniProtKB">
        <authorList>
            <consortium name="EnsemblMetazoa"/>
        </authorList>
    </citation>
    <scope>IDENTIFICATION</scope>
</reference>
<keyword evidence="5" id="KW-0378">Hydrolase</keyword>
<keyword evidence="3" id="KW-0929">Antimicrobial</keyword>
<evidence type="ECO:0000256" key="5">
    <source>
        <dbReference type="ARBA" id="ARBA00023295"/>
    </source>
</evidence>
<proteinExistence type="inferred from homology"/>
<dbReference type="OrthoDB" id="17373at2759"/>
<comment type="similarity">
    <text evidence="6">Belongs to the glycosyl hydrolase 22 family.</text>
</comment>
<feature type="chain" id="PRO_5035187969" description="lysozyme" evidence="7">
    <location>
        <begin position="22"/>
        <end position="141"/>
    </location>
</feature>
<keyword evidence="10" id="KW-1185">Reference proteome</keyword>
<evidence type="ECO:0000313" key="10">
    <source>
        <dbReference type="Proteomes" id="UP000494040"/>
    </source>
</evidence>
<dbReference type="PROSITE" id="PS00128">
    <property type="entry name" value="GLYCOSYL_HYDROL_F22_1"/>
    <property type="match status" value="1"/>
</dbReference>
<organism evidence="9 10">
    <name type="scientific">Cimex lectularius</name>
    <name type="common">Bed bug</name>
    <name type="synonym">Acanthia lectularia</name>
    <dbReference type="NCBI Taxonomy" id="79782"/>
    <lineage>
        <taxon>Eukaryota</taxon>
        <taxon>Metazoa</taxon>
        <taxon>Ecdysozoa</taxon>
        <taxon>Arthropoda</taxon>
        <taxon>Hexapoda</taxon>
        <taxon>Insecta</taxon>
        <taxon>Pterygota</taxon>
        <taxon>Neoptera</taxon>
        <taxon>Paraneoptera</taxon>
        <taxon>Hemiptera</taxon>
        <taxon>Heteroptera</taxon>
        <taxon>Panheteroptera</taxon>
        <taxon>Cimicomorpha</taxon>
        <taxon>Cimicidae</taxon>
        <taxon>Cimex</taxon>
    </lineage>
</organism>
<dbReference type="Pfam" id="PF00062">
    <property type="entry name" value="Lys"/>
    <property type="match status" value="1"/>
</dbReference>
<evidence type="ECO:0000259" key="8">
    <source>
        <dbReference type="PROSITE" id="PS00128"/>
    </source>
</evidence>
<feature type="domain" description="Glycosyl hydrolases family 22 (GH22)" evidence="8">
    <location>
        <begin position="91"/>
        <end position="109"/>
    </location>
</feature>
<keyword evidence="4" id="KW-1015">Disulfide bond</keyword>
<dbReference type="RefSeq" id="XP_014249536.1">
    <property type="nucleotide sequence ID" value="XM_014394050.2"/>
</dbReference>